<evidence type="ECO:0000313" key="2">
    <source>
        <dbReference type="Proteomes" id="UP000198282"/>
    </source>
</evidence>
<dbReference type="OrthoDB" id="3526760at2"/>
<evidence type="ECO:0000313" key="1">
    <source>
        <dbReference type="EMBL" id="SNR96290.1"/>
    </source>
</evidence>
<accession>A0A239ALA5</accession>
<dbReference type="Proteomes" id="UP000198282">
    <property type="component" value="Unassembled WGS sequence"/>
</dbReference>
<dbReference type="EMBL" id="FZOD01000002">
    <property type="protein sequence ID" value="SNR96290.1"/>
    <property type="molecule type" value="Genomic_DNA"/>
</dbReference>
<gene>
    <name evidence="1" type="ORF">SAMN05216276_10023</name>
</gene>
<sequence length="152" mass="17183">MARGGRALLVRRDWDGPHDLEYAVDGVYATGFSVTTPGERWGRHPDALDSYTQGLRFDLMDSSWESDPDLTPGWMEYTAWEEARMESGRDYGEEDDALPPEGNDCMRLAYSGYDPPRATCITSALTLVGRVTGREFDREWMNGIHPRYVLPG</sequence>
<name>A0A239ALA5_9ACTN</name>
<dbReference type="RefSeq" id="WP_143653069.1">
    <property type="nucleotide sequence ID" value="NZ_FZOD01000002.1"/>
</dbReference>
<proteinExistence type="predicted"/>
<organism evidence="1 2">
    <name type="scientific">Streptosporangium subroseum</name>
    <dbReference type="NCBI Taxonomy" id="106412"/>
    <lineage>
        <taxon>Bacteria</taxon>
        <taxon>Bacillati</taxon>
        <taxon>Actinomycetota</taxon>
        <taxon>Actinomycetes</taxon>
        <taxon>Streptosporangiales</taxon>
        <taxon>Streptosporangiaceae</taxon>
        <taxon>Streptosporangium</taxon>
    </lineage>
</organism>
<protein>
    <submittedName>
        <fullName evidence="1">Uncharacterized protein</fullName>
    </submittedName>
</protein>
<dbReference type="AlphaFoldDB" id="A0A239ALA5"/>
<keyword evidence="2" id="KW-1185">Reference proteome</keyword>
<reference evidence="1 2" key="1">
    <citation type="submission" date="2017-06" db="EMBL/GenBank/DDBJ databases">
        <authorList>
            <person name="Kim H.J."/>
            <person name="Triplett B.A."/>
        </authorList>
    </citation>
    <scope>NUCLEOTIDE SEQUENCE [LARGE SCALE GENOMIC DNA]</scope>
    <source>
        <strain evidence="1 2">CGMCC 4.2132</strain>
    </source>
</reference>